<name>A0A0E9Q8U1_ANGAN</name>
<reference evidence="1" key="1">
    <citation type="submission" date="2014-11" db="EMBL/GenBank/DDBJ databases">
        <authorList>
            <person name="Amaro Gonzalez C."/>
        </authorList>
    </citation>
    <scope>NUCLEOTIDE SEQUENCE</scope>
</reference>
<proteinExistence type="predicted"/>
<organism evidence="1">
    <name type="scientific">Anguilla anguilla</name>
    <name type="common">European freshwater eel</name>
    <name type="synonym">Muraena anguilla</name>
    <dbReference type="NCBI Taxonomy" id="7936"/>
    <lineage>
        <taxon>Eukaryota</taxon>
        <taxon>Metazoa</taxon>
        <taxon>Chordata</taxon>
        <taxon>Craniata</taxon>
        <taxon>Vertebrata</taxon>
        <taxon>Euteleostomi</taxon>
        <taxon>Actinopterygii</taxon>
        <taxon>Neopterygii</taxon>
        <taxon>Teleostei</taxon>
        <taxon>Anguilliformes</taxon>
        <taxon>Anguillidae</taxon>
        <taxon>Anguilla</taxon>
    </lineage>
</organism>
<reference evidence="1" key="2">
    <citation type="journal article" date="2015" name="Fish Shellfish Immunol.">
        <title>Early steps in the European eel (Anguilla anguilla)-Vibrio vulnificus interaction in the gills: Role of the RtxA13 toxin.</title>
        <authorList>
            <person name="Callol A."/>
            <person name="Pajuelo D."/>
            <person name="Ebbesson L."/>
            <person name="Teles M."/>
            <person name="MacKenzie S."/>
            <person name="Amaro C."/>
        </authorList>
    </citation>
    <scope>NUCLEOTIDE SEQUENCE</scope>
</reference>
<dbReference type="AlphaFoldDB" id="A0A0E9Q8U1"/>
<protein>
    <submittedName>
        <fullName evidence="1">Uncharacterized protein</fullName>
    </submittedName>
</protein>
<evidence type="ECO:0000313" key="1">
    <source>
        <dbReference type="EMBL" id="JAH12730.1"/>
    </source>
</evidence>
<dbReference type="EMBL" id="GBXM01095847">
    <property type="protein sequence ID" value="JAH12730.1"/>
    <property type="molecule type" value="Transcribed_RNA"/>
</dbReference>
<sequence>MPPLTTCLSTVLRSQQYLLDLEFLL</sequence>
<accession>A0A0E9Q8U1</accession>